<name>A0AAD6YJG7_9AGAR</name>
<evidence type="ECO:0000256" key="1">
    <source>
        <dbReference type="SAM" id="MobiDB-lite"/>
    </source>
</evidence>
<keyword evidence="3" id="KW-1185">Reference proteome</keyword>
<dbReference type="EMBL" id="JARJCW010000017">
    <property type="protein sequence ID" value="KAJ7215353.1"/>
    <property type="molecule type" value="Genomic_DNA"/>
</dbReference>
<evidence type="ECO:0000313" key="2">
    <source>
        <dbReference type="EMBL" id="KAJ7215353.1"/>
    </source>
</evidence>
<comment type="caution">
    <text evidence="2">The sequence shown here is derived from an EMBL/GenBank/DDBJ whole genome shotgun (WGS) entry which is preliminary data.</text>
</comment>
<reference evidence="2" key="1">
    <citation type="submission" date="2023-03" db="EMBL/GenBank/DDBJ databases">
        <title>Massive genome expansion in bonnet fungi (Mycena s.s.) driven by repeated elements and novel gene families across ecological guilds.</title>
        <authorList>
            <consortium name="Lawrence Berkeley National Laboratory"/>
            <person name="Harder C.B."/>
            <person name="Miyauchi S."/>
            <person name="Viragh M."/>
            <person name="Kuo A."/>
            <person name="Thoen E."/>
            <person name="Andreopoulos B."/>
            <person name="Lu D."/>
            <person name="Skrede I."/>
            <person name="Drula E."/>
            <person name="Henrissat B."/>
            <person name="Morin E."/>
            <person name="Kohler A."/>
            <person name="Barry K."/>
            <person name="LaButti K."/>
            <person name="Morin E."/>
            <person name="Salamov A."/>
            <person name="Lipzen A."/>
            <person name="Mereny Z."/>
            <person name="Hegedus B."/>
            <person name="Baldrian P."/>
            <person name="Stursova M."/>
            <person name="Weitz H."/>
            <person name="Taylor A."/>
            <person name="Grigoriev I.V."/>
            <person name="Nagy L.G."/>
            <person name="Martin F."/>
            <person name="Kauserud H."/>
        </authorList>
    </citation>
    <scope>NUCLEOTIDE SEQUENCE</scope>
    <source>
        <strain evidence="2">9144</strain>
    </source>
</reference>
<gene>
    <name evidence="2" type="ORF">GGX14DRAFT_562570</name>
</gene>
<organism evidence="2 3">
    <name type="scientific">Mycena pura</name>
    <dbReference type="NCBI Taxonomy" id="153505"/>
    <lineage>
        <taxon>Eukaryota</taxon>
        <taxon>Fungi</taxon>
        <taxon>Dikarya</taxon>
        <taxon>Basidiomycota</taxon>
        <taxon>Agaricomycotina</taxon>
        <taxon>Agaricomycetes</taxon>
        <taxon>Agaricomycetidae</taxon>
        <taxon>Agaricales</taxon>
        <taxon>Marasmiineae</taxon>
        <taxon>Mycenaceae</taxon>
        <taxon>Mycena</taxon>
    </lineage>
</organism>
<sequence>MGGTLWVCGPGQTPEDVSQTDGSVSVSYSYSGFIEFKGIILKATIALLTALSGKQISGKLLIDEGIVTQEAVQDLDEAVVNANYGSRIDAAIPLLKSWLNTKRSPSGQHPRVTKYGGVPLSELSRLLGQRAAIAETIDFNVINPKGLDPKKLTPPHTLTELRLAGIHAFILFPDNDGTLSYEQAKDVERLLKMVRPYCKWDKRWGAPPPPEYQPPRVHVPAVSDEADAASSGEKDGDGGESAQVTEDGRGDVIEDEDEDDEIEFEEQQHFIDEMITLFAAVPPGGTART</sequence>
<protein>
    <submittedName>
        <fullName evidence="2">Uncharacterized protein</fullName>
    </submittedName>
</protein>
<dbReference type="Proteomes" id="UP001219525">
    <property type="component" value="Unassembled WGS sequence"/>
</dbReference>
<proteinExistence type="predicted"/>
<feature type="compositionally biased region" description="Acidic residues" evidence="1">
    <location>
        <begin position="253"/>
        <end position="265"/>
    </location>
</feature>
<accession>A0AAD6YJG7</accession>
<feature type="region of interest" description="Disordered" evidence="1">
    <location>
        <begin position="223"/>
        <end position="265"/>
    </location>
</feature>
<dbReference type="AlphaFoldDB" id="A0AAD6YJG7"/>
<evidence type="ECO:0000313" key="3">
    <source>
        <dbReference type="Proteomes" id="UP001219525"/>
    </source>
</evidence>